<dbReference type="GO" id="GO:0046961">
    <property type="term" value="F:proton-transporting ATPase activity, rotational mechanism"/>
    <property type="evidence" value="ECO:0007669"/>
    <property type="project" value="InterPro"/>
</dbReference>
<dbReference type="SUPFAM" id="SSF103486">
    <property type="entry name" value="V-type ATP synthase subunit C"/>
    <property type="match status" value="1"/>
</dbReference>
<evidence type="ECO:0000256" key="1">
    <source>
        <dbReference type="ARBA" id="ARBA00022448"/>
    </source>
</evidence>
<dbReference type="InterPro" id="IPR002843">
    <property type="entry name" value="ATPase_V0-cplx_csu/dsu"/>
</dbReference>
<dbReference type="AlphaFoldDB" id="A0A9D1WJJ0"/>
<sequence length="346" mass="41429">MGNILSYSGLSTKIRAMSSKLTTPEQFEEIAQLESVPQVVAYLKKCPEYRKIWADLDESSLHRGQVERLLQKSIFQDFTKIYYFANREQRKFLDLYSARYEIRAIKECLRTIFDRRDIELDISQYREFFRRHSRLDVDQLQTCTTLDELIQATQRSELYIPLSRVHGSEHSTLFDYGMALDLHYFNHIWKIKDKMFKGKDLQQINKAYGSKFDLLNLEWIYRSKRFYNMDSADIYALLIPVEYKLKKKEINAMVEASSIEEFQQILDGTYYGTRFKTMPLPQLEEFYTYLLRTILEKESSRNPHSVAMIYSFLYHKEHEVRRLTIAIECIRYGVSYEETMNYIRKN</sequence>
<evidence type="ECO:0000313" key="3">
    <source>
        <dbReference type="EMBL" id="HIX60255.1"/>
    </source>
</evidence>
<dbReference type="InterPro" id="IPR036079">
    <property type="entry name" value="ATPase_csu/dsu_sf"/>
</dbReference>
<organism evidence="3 4">
    <name type="scientific">Candidatus Blautia gallistercoris</name>
    <dbReference type="NCBI Taxonomy" id="2838490"/>
    <lineage>
        <taxon>Bacteria</taxon>
        <taxon>Bacillati</taxon>
        <taxon>Bacillota</taxon>
        <taxon>Clostridia</taxon>
        <taxon>Lachnospirales</taxon>
        <taxon>Lachnospiraceae</taxon>
        <taxon>Blautia</taxon>
    </lineage>
</organism>
<evidence type="ECO:0000256" key="2">
    <source>
        <dbReference type="ARBA" id="ARBA00023065"/>
    </source>
</evidence>
<dbReference type="Pfam" id="PF01992">
    <property type="entry name" value="vATP-synt_AC39"/>
    <property type="match status" value="1"/>
</dbReference>
<evidence type="ECO:0000313" key="4">
    <source>
        <dbReference type="Proteomes" id="UP000886817"/>
    </source>
</evidence>
<gene>
    <name evidence="3" type="ORF">IAA45_11160</name>
</gene>
<dbReference type="PANTHER" id="PTHR38682:SF1">
    <property type="entry name" value="V-TYPE ATP SYNTHASE SUBUNIT C"/>
    <property type="match status" value="1"/>
</dbReference>
<dbReference type="Proteomes" id="UP000886817">
    <property type="component" value="Unassembled WGS sequence"/>
</dbReference>
<proteinExistence type="predicted"/>
<dbReference type="Gene3D" id="1.10.132.50">
    <property type="entry name" value="ATP synthase (C/AC39) subunit, domain 3"/>
    <property type="match status" value="2"/>
</dbReference>
<dbReference type="EMBL" id="DXEX01000239">
    <property type="protein sequence ID" value="HIX60255.1"/>
    <property type="molecule type" value="Genomic_DNA"/>
</dbReference>
<name>A0A9D1WJJ0_9FIRM</name>
<comment type="caution">
    <text evidence="3">The sequence shown here is derived from an EMBL/GenBank/DDBJ whole genome shotgun (WGS) entry which is preliminary data.</text>
</comment>
<dbReference type="InterPro" id="IPR050873">
    <property type="entry name" value="V-ATPase_V0D/AC39_subunit"/>
</dbReference>
<reference evidence="3" key="2">
    <citation type="submission" date="2021-04" db="EMBL/GenBank/DDBJ databases">
        <authorList>
            <person name="Gilroy R."/>
        </authorList>
    </citation>
    <scope>NUCLEOTIDE SEQUENCE</scope>
    <source>
        <strain evidence="3">ChiSjej1B19-8411</strain>
    </source>
</reference>
<reference evidence="3" key="1">
    <citation type="journal article" date="2021" name="PeerJ">
        <title>Extensive microbial diversity within the chicken gut microbiome revealed by metagenomics and culture.</title>
        <authorList>
            <person name="Gilroy R."/>
            <person name="Ravi A."/>
            <person name="Getino M."/>
            <person name="Pursley I."/>
            <person name="Horton D.L."/>
            <person name="Alikhan N.F."/>
            <person name="Baker D."/>
            <person name="Gharbi K."/>
            <person name="Hall N."/>
            <person name="Watson M."/>
            <person name="Adriaenssens E.M."/>
            <person name="Foster-Nyarko E."/>
            <person name="Jarju S."/>
            <person name="Secka A."/>
            <person name="Antonio M."/>
            <person name="Oren A."/>
            <person name="Chaudhuri R.R."/>
            <person name="La Ragione R."/>
            <person name="Hildebrand F."/>
            <person name="Pallen M.J."/>
        </authorList>
    </citation>
    <scope>NUCLEOTIDE SEQUENCE</scope>
    <source>
        <strain evidence="3">ChiSjej1B19-8411</strain>
    </source>
</reference>
<dbReference type="PANTHER" id="PTHR38682">
    <property type="entry name" value="V-TYPE ATP SYNTHASE SUBUNIT C"/>
    <property type="match status" value="1"/>
</dbReference>
<keyword evidence="1" id="KW-0813">Transport</keyword>
<keyword evidence="2" id="KW-0406">Ion transport</keyword>
<protein>
    <submittedName>
        <fullName evidence="3">V-type ATPase subunit</fullName>
    </submittedName>
</protein>
<dbReference type="InterPro" id="IPR044911">
    <property type="entry name" value="V-type_ATPase_csu/dsu_dom_3"/>
</dbReference>
<accession>A0A9D1WJJ0</accession>